<keyword evidence="2" id="KW-1185">Reference proteome</keyword>
<organism evidence="1 2">
    <name type="scientific">Desulfonema magnum</name>
    <dbReference type="NCBI Taxonomy" id="45655"/>
    <lineage>
        <taxon>Bacteria</taxon>
        <taxon>Pseudomonadati</taxon>
        <taxon>Thermodesulfobacteriota</taxon>
        <taxon>Desulfobacteria</taxon>
        <taxon>Desulfobacterales</taxon>
        <taxon>Desulfococcaceae</taxon>
        <taxon>Desulfonema</taxon>
    </lineage>
</organism>
<evidence type="ECO:0000313" key="2">
    <source>
        <dbReference type="Proteomes" id="UP000663722"/>
    </source>
</evidence>
<name>A0A975BIB1_9BACT</name>
<evidence type="ECO:0000313" key="1">
    <source>
        <dbReference type="EMBL" id="QTA85674.1"/>
    </source>
</evidence>
<accession>A0A975BIB1</accession>
<protein>
    <submittedName>
        <fullName evidence="1">Uncharacterized protein</fullName>
    </submittedName>
</protein>
<gene>
    <name evidence="1" type="ORF">dnm_016880</name>
</gene>
<reference evidence="1" key="1">
    <citation type="journal article" date="2021" name="Microb. Physiol.">
        <title>Proteogenomic Insights into the Physiology of Marine, Sulfate-Reducing, Filamentous Desulfonema limicola and Desulfonema magnum.</title>
        <authorList>
            <person name="Schnaars V."/>
            <person name="Wohlbrand L."/>
            <person name="Scheve S."/>
            <person name="Hinrichs C."/>
            <person name="Reinhardt R."/>
            <person name="Rabus R."/>
        </authorList>
    </citation>
    <scope>NUCLEOTIDE SEQUENCE</scope>
    <source>
        <strain evidence="1">4be13</strain>
    </source>
</reference>
<dbReference type="EMBL" id="CP061800">
    <property type="protein sequence ID" value="QTA85674.1"/>
    <property type="molecule type" value="Genomic_DNA"/>
</dbReference>
<sequence>MCEKRNRPFFCHEDTQAQSFTKFLCVFVADFFGCVKSGTGHFFATKTRRHKVSRSFSVSLRLIFSDV</sequence>
<dbReference type="Proteomes" id="UP000663722">
    <property type="component" value="Chromosome"/>
</dbReference>
<dbReference type="KEGG" id="dmm:dnm_016880"/>
<dbReference type="AlphaFoldDB" id="A0A975BIB1"/>
<proteinExistence type="predicted"/>